<dbReference type="EMBL" id="UAUE01000001">
    <property type="protein sequence ID" value="SPY93786.1"/>
    <property type="molecule type" value="Genomic_DNA"/>
</dbReference>
<protein>
    <recommendedName>
        <fullName evidence="5">Phage protein</fullName>
    </recommendedName>
</protein>
<reference evidence="1 3" key="1">
    <citation type="submission" date="2017-05" db="EMBL/GenBank/DDBJ databases">
        <title>Whole genome sequencing of Proteus mirabilis AR_0155.</title>
        <authorList>
            <person name="Conlan S."/>
            <person name="Thomas P.J."/>
            <person name="Mullikin J."/>
            <person name="Frank K.M."/>
            <person name="Segre J.A."/>
        </authorList>
    </citation>
    <scope>NUCLEOTIDE SEQUENCE [LARGE SCALE GENOMIC DNA]</scope>
    <source>
        <strain evidence="1 3">AR_0155</strain>
    </source>
</reference>
<organism evidence="2 4">
    <name type="scientific">Proteus mirabilis</name>
    <dbReference type="NCBI Taxonomy" id="584"/>
    <lineage>
        <taxon>Bacteria</taxon>
        <taxon>Pseudomonadati</taxon>
        <taxon>Pseudomonadota</taxon>
        <taxon>Gammaproteobacteria</taxon>
        <taxon>Enterobacterales</taxon>
        <taxon>Morganellaceae</taxon>
        <taxon>Proteus</taxon>
    </lineage>
</organism>
<evidence type="ECO:0000313" key="4">
    <source>
        <dbReference type="Proteomes" id="UP000251485"/>
    </source>
</evidence>
<evidence type="ECO:0000313" key="3">
    <source>
        <dbReference type="Proteomes" id="UP000195540"/>
    </source>
</evidence>
<gene>
    <name evidence="1" type="ORF">AM402_16430</name>
    <name evidence="2" type="ORF">NCTC10975_00109</name>
</gene>
<evidence type="ECO:0008006" key="5">
    <source>
        <dbReference type="Google" id="ProtNLM"/>
    </source>
</evidence>
<dbReference type="Proteomes" id="UP000251485">
    <property type="component" value="Unassembled WGS sequence"/>
</dbReference>
<evidence type="ECO:0000313" key="2">
    <source>
        <dbReference type="EMBL" id="SPY93786.1"/>
    </source>
</evidence>
<evidence type="ECO:0000313" key="1">
    <source>
        <dbReference type="EMBL" id="ARX35675.1"/>
    </source>
</evidence>
<dbReference type="RefSeq" id="WP_017628795.1">
    <property type="nucleotide sequence ID" value="NZ_CAXOHV010000017.1"/>
</dbReference>
<dbReference type="InterPro" id="IPR056950">
    <property type="entry name" value="Phage_tail_terminator_3"/>
</dbReference>
<dbReference type="Pfam" id="PF23842">
    <property type="entry name" value="Phage_tail_terminator_3"/>
    <property type="match status" value="1"/>
</dbReference>
<proteinExistence type="predicted"/>
<name>A0A1Z1SYJ9_PROMI</name>
<dbReference type="OrthoDB" id="6580129at2"/>
<accession>A0A1Z1SYJ9</accession>
<sequence>MTTFERLKNYFSESGLSDGFIQQDYIWNEKEGNDSDSYIVFQQLNGTGRIDDLSGDDFFTVSLISGKAWIDFIVQRANEILEYVRCHSRSHNIGFIINTSGFVNPIQTTEGRFIIPLSFRCTS</sequence>
<reference evidence="2 4" key="2">
    <citation type="submission" date="2018-06" db="EMBL/GenBank/DDBJ databases">
        <authorList>
            <consortium name="Pathogen Informatics"/>
            <person name="Doyle S."/>
        </authorList>
    </citation>
    <scope>NUCLEOTIDE SEQUENCE [LARGE SCALE GENOMIC DNA]</scope>
    <source>
        <strain evidence="2 4">NCTC10975</strain>
    </source>
</reference>
<dbReference type="Proteomes" id="UP000195540">
    <property type="component" value="Chromosome"/>
</dbReference>
<dbReference type="AlphaFoldDB" id="A0A1Z1SYJ9"/>
<dbReference type="EMBL" id="CP021694">
    <property type="protein sequence ID" value="ARX35675.1"/>
    <property type="molecule type" value="Genomic_DNA"/>
</dbReference>